<dbReference type="InterPro" id="IPR008546">
    <property type="entry name" value="VAN3-bd-like_auxin_canal"/>
</dbReference>
<evidence type="ECO:0000259" key="2">
    <source>
        <dbReference type="Pfam" id="PF08458"/>
    </source>
</evidence>
<dbReference type="PANTHER" id="PTHR31351">
    <property type="entry name" value="EXPRESSED PROTEIN"/>
    <property type="match status" value="1"/>
</dbReference>
<evidence type="ECO:0000313" key="3">
    <source>
        <dbReference type="EMBL" id="KAF6156380.1"/>
    </source>
</evidence>
<gene>
    <name evidence="3" type="ORF">GIB67_031501</name>
</gene>
<protein>
    <submittedName>
        <fullName evidence="3">Uncharacterized protein</fullName>
    </submittedName>
</protein>
<dbReference type="InterPro" id="IPR013666">
    <property type="entry name" value="PH_pln"/>
</dbReference>
<organism evidence="3 4">
    <name type="scientific">Kingdonia uniflora</name>
    <dbReference type="NCBI Taxonomy" id="39325"/>
    <lineage>
        <taxon>Eukaryota</taxon>
        <taxon>Viridiplantae</taxon>
        <taxon>Streptophyta</taxon>
        <taxon>Embryophyta</taxon>
        <taxon>Tracheophyta</taxon>
        <taxon>Spermatophyta</taxon>
        <taxon>Magnoliopsida</taxon>
        <taxon>Ranunculales</taxon>
        <taxon>Circaeasteraceae</taxon>
        <taxon>Kingdonia</taxon>
    </lineage>
</organism>
<name>A0A7J7MNL6_9MAGN</name>
<dbReference type="OrthoDB" id="786244at2759"/>
<sequence length="349" mass="38540">MDSNFKLTTPQVPSEPMDFLSREWCNSAIVLQDRPIIMSPLQMIDKKLDDGDLKSLPSWKSNDLKMPTKLLPFKSIKKWVKEIKQRRKDEDRLHKAEVHAAVSVAGVAAALAAVAAENNTNGISKATAAVASAAALVAEQCALVAESIGANRRHLSTVIGSAMTSGCATEILTLTAAAATSLRGASTLRSRPGGRERVFNDWNAPVLPIKDKYDFDFDKCRSLLAKGSDLSVKLSNGKSKYRSVSIIQNNEAKVVLKIRKIKKFVAFASTKQSVVLNLHTELYRDSLSTNNDNTSYYIVLTTAQEIIKLDMEDDYDYYNMWAATINHMLTLSPTFTGNELQLDKNCAKY</sequence>
<evidence type="ECO:0000259" key="1">
    <source>
        <dbReference type="Pfam" id="PF05703"/>
    </source>
</evidence>
<feature type="domain" description="VAN3-binding protein-like auxin canalisation" evidence="1">
    <location>
        <begin position="71"/>
        <end position="210"/>
    </location>
</feature>
<dbReference type="PANTHER" id="PTHR31351:SF25">
    <property type="entry name" value="AUXIN CANALIZATION PROTEIN (DUF828)"/>
    <property type="match status" value="1"/>
</dbReference>
<proteinExistence type="predicted"/>
<dbReference type="Pfam" id="PF08458">
    <property type="entry name" value="PH_2"/>
    <property type="match status" value="1"/>
</dbReference>
<comment type="caution">
    <text evidence="3">The sequence shown here is derived from an EMBL/GenBank/DDBJ whole genome shotgun (WGS) entry which is preliminary data.</text>
</comment>
<accession>A0A7J7MNL6</accession>
<dbReference type="Proteomes" id="UP000541444">
    <property type="component" value="Unassembled WGS sequence"/>
</dbReference>
<feature type="domain" description="Pleckstrin-like plant" evidence="2">
    <location>
        <begin position="230"/>
        <end position="331"/>
    </location>
</feature>
<evidence type="ECO:0000313" key="4">
    <source>
        <dbReference type="Proteomes" id="UP000541444"/>
    </source>
</evidence>
<dbReference type="Pfam" id="PF05703">
    <property type="entry name" value="Auxin_canalis"/>
    <property type="match status" value="1"/>
</dbReference>
<keyword evidence="4" id="KW-1185">Reference proteome</keyword>
<dbReference type="AlphaFoldDB" id="A0A7J7MNL6"/>
<dbReference type="InterPro" id="IPR040269">
    <property type="entry name" value="VAB"/>
</dbReference>
<reference evidence="3 4" key="1">
    <citation type="journal article" date="2020" name="IScience">
        <title>Genome Sequencing of the Endangered Kingdonia uniflora (Circaeasteraceae, Ranunculales) Reveals Potential Mechanisms of Evolutionary Specialization.</title>
        <authorList>
            <person name="Sun Y."/>
            <person name="Deng T."/>
            <person name="Zhang A."/>
            <person name="Moore M.J."/>
            <person name="Landis J.B."/>
            <person name="Lin N."/>
            <person name="Zhang H."/>
            <person name="Zhang X."/>
            <person name="Huang J."/>
            <person name="Zhang X."/>
            <person name="Sun H."/>
            <person name="Wang H."/>
        </authorList>
    </citation>
    <scope>NUCLEOTIDE SEQUENCE [LARGE SCALE GENOMIC DNA]</scope>
    <source>
        <strain evidence="3">TB1705</strain>
        <tissue evidence="3">Leaf</tissue>
    </source>
</reference>
<dbReference type="EMBL" id="JACGCM010001343">
    <property type="protein sequence ID" value="KAF6156380.1"/>
    <property type="molecule type" value="Genomic_DNA"/>
</dbReference>